<reference evidence="2 3" key="1">
    <citation type="submission" date="2019-07" db="EMBL/GenBank/DDBJ databases">
        <title>Deinococcus detaillus sp. nov., isolated from humus soil in Antarctica.</title>
        <authorList>
            <person name="Zhang K."/>
        </authorList>
    </citation>
    <scope>NUCLEOTIDE SEQUENCE [LARGE SCALE GENOMIC DNA]</scope>
    <source>
        <strain evidence="2 3">H1</strain>
    </source>
</reference>
<feature type="domain" description="NIPSNAP" evidence="1">
    <location>
        <begin position="3"/>
        <end position="102"/>
    </location>
</feature>
<dbReference type="InterPro" id="IPR012577">
    <property type="entry name" value="NIPSNAP"/>
</dbReference>
<dbReference type="Pfam" id="PF07978">
    <property type="entry name" value="NIPSNAP"/>
    <property type="match status" value="1"/>
</dbReference>
<dbReference type="InterPro" id="IPR011008">
    <property type="entry name" value="Dimeric_a/b-barrel"/>
</dbReference>
<proteinExistence type="predicted"/>
<dbReference type="SUPFAM" id="SSF54909">
    <property type="entry name" value="Dimeric alpha+beta barrel"/>
    <property type="match status" value="1"/>
</dbReference>
<dbReference type="OrthoDB" id="9809695at2"/>
<protein>
    <submittedName>
        <fullName evidence="2">NIPSNAP family containing protein</fullName>
    </submittedName>
</protein>
<keyword evidence="3" id="KW-1185">Reference proteome</keyword>
<name>A0A553V4N8_9DEIO</name>
<organism evidence="2 3">
    <name type="scientific">Deinococcus detaillensis</name>
    <dbReference type="NCBI Taxonomy" id="2592048"/>
    <lineage>
        <taxon>Bacteria</taxon>
        <taxon>Thermotogati</taxon>
        <taxon>Deinococcota</taxon>
        <taxon>Deinococci</taxon>
        <taxon>Deinococcales</taxon>
        <taxon>Deinococcaceae</taxon>
        <taxon>Deinococcus</taxon>
    </lineage>
</organism>
<accession>A0A553V4N8</accession>
<dbReference type="Gene3D" id="3.30.70.100">
    <property type="match status" value="1"/>
</dbReference>
<dbReference type="Proteomes" id="UP000316092">
    <property type="component" value="Unassembled WGS sequence"/>
</dbReference>
<sequence length="106" mass="12633">MFYEYRRYQAQAGRRDELVKFMEETVIPFQVSKGMDVTGSFVDEKDPDIYIWIRRFENEAQREELYAKVYQSEVWKTEMAPKIDTLFIREKIAVTRIVPTPASALQ</sequence>
<evidence type="ECO:0000313" key="3">
    <source>
        <dbReference type="Proteomes" id="UP000316092"/>
    </source>
</evidence>
<dbReference type="RefSeq" id="WP_143719409.1">
    <property type="nucleotide sequence ID" value="NZ_VKDB01000002.1"/>
</dbReference>
<evidence type="ECO:0000313" key="2">
    <source>
        <dbReference type="EMBL" id="TSA87450.1"/>
    </source>
</evidence>
<comment type="caution">
    <text evidence="2">The sequence shown here is derived from an EMBL/GenBank/DDBJ whole genome shotgun (WGS) entry which is preliminary data.</text>
</comment>
<evidence type="ECO:0000259" key="1">
    <source>
        <dbReference type="Pfam" id="PF07978"/>
    </source>
</evidence>
<gene>
    <name evidence="2" type="ORF">FNU79_02915</name>
</gene>
<dbReference type="AlphaFoldDB" id="A0A553V4N8"/>
<dbReference type="EMBL" id="VKDB01000002">
    <property type="protein sequence ID" value="TSA87450.1"/>
    <property type="molecule type" value="Genomic_DNA"/>
</dbReference>